<dbReference type="EMBL" id="JAAIVB010000078">
    <property type="protein sequence ID" value="NEX63991.1"/>
    <property type="molecule type" value="Genomic_DNA"/>
</dbReference>
<proteinExistence type="inferred from homology"/>
<gene>
    <name evidence="7" type="ORF">G3574_23155</name>
</gene>
<feature type="signal peptide" evidence="6">
    <location>
        <begin position="1"/>
        <end position="26"/>
    </location>
</feature>
<protein>
    <submittedName>
        <fullName evidence="7">Sulfate ABC transporter substrate-binding protein</fullName>
    </submittedName>
</protein>
<reference evidence="7 8" key="1">
    <citation type="submission" date="2020-02" db="EMBL/GenBank/DDBJ databases">
        <authorList>
            <person name="Kim M.K."/>
        </authorList>
    </citation>
    <scope>NUCLEOTIDE SEQUENCE [LARGE SCALE GENOMIC DNA]</scope>
    <source>
        <strain evidence="7 8">17J57-3</strain>
    </source>
</reference>
<comment type="subcellular location">
    <subcellularLocation>
        <location evidence="1">Periplasm</location>
    </subcellularLocation>
</comment>
<dbReference type="GO" id="GO:0042597">
    <property type="term" value="C:periplasmic space"/>
    <property type="evidence" value="ECO:0007669"/>
    <property type="project" value="UniProtKB-SubCell"/>
</dbReference>
<sequence>MNPISPTRLAAILAIGTALASSATRAADVQLLNVSYDPTRELYSEYNKVFAKYWQDKTGDKVTVKQSHGGSGKQARSVIDGLEADVVTLGLAYDIDAIAEQAKLLPQNWQARLPNNSTPYTSTVVFLVRKGNPKQVKNWSDLVKPGVSVIASNPKTSAGGRWAYLGAYGYAFKTFQGDENRAKDFIARFYKNVPVLDSGARGSTTTFVERGIGDALISWEDEALLAVKQDPSKFDIVVPPLSIQAEPPVSVVDKVVDKKGTRKVAEAYLQYLYTPEAQEIAARHFYRPTDKTVYARHARQFAKLDLFTVKEVFGDWHQIQKKHLADGALFDQIYLK</sequence>
<dbReference type="SUPFAM" id="SSF53850">
    <property type="entry name" value="Periplasmic binding protein-like II"/>
    <property type="match status" value="1"/>
</dbReference>
<keyword evidence="5" id="KW-0574">Periplasm</keyword>
<dbReference type="Proteomes" id="UP000482155">
    <property type="component" value="Unassembled WGS sequence"/>
</dbReference>
<dbReference type="RefSeq" id="WP_163967919.1">
    <property type="nucleotide sequence ID" value="NZ_JAAIVB010000078.1"/>
</dbReference>
<evidence type="ECO:0000256" key="5">
    <source>
        <dbReference type="ARBA" id="ARBA00022764"/>
    </source>
</evidence>
<dbReference type="Gene3D" id="3.40.190.10">
    <property type="entry name" value="Periplasmic binding protein-like II"/>
    <property type="match status" value="2"/>
</dbReference>
<comment type="caution">
    <text evidence="7">The sequence shown here is derived from an EMBL/GenBank/DDBJ whole genome shotgun (WGS) entry which is preliminary data.</text>
</comment>
<evidence type="ECO:0000256" key="4">
    <source>
        <dbReference type="ARBA" id="ARBA00022729"/>
    </source>
</evidence>
<name>A0A6B3STQ8_9BURK</name>
<evidence type="ECO:0000256" key="2">
    <source>
        <dbReference type="ARBA" id="ARBA00006099"/>
    </source>
</evidence>
<keyword evidence="8" id="KW-1185">Reference proteome</keyword>
<dbReference type="CDD" id="cd01005">
    <property type="entry name" value="PBP2_CysP"/>
    <property type="match status" value="1"/>
</dbReference>
<dbReference type="InterPro" id="IPR005669">
    <property type="entry name" value="Thiosulph/SO4-bd"/>
</dbReference>
<evidence type="ECO:0000256" key="1">
    <source>
        <dbReference type="ARBA" id="ARBA00004418"/>
    </source>
</evidence>
<evidence type="ECO:0000256" key="3">
    <source>
        <dbReference type="ARBA" id="ARBA00022448"/>
    </source>
</evidence>
<dbReference type="GO" id="GO:0140104">
    <property type="term" value="F:molecular carrier activity"/>
    <property type="evidence" value="ECO:0007669"/>
    <property type="project" value="InterPro"/>
</dbReference>
<accession>A0A6B3STQ8</accession>
<evidence type="ECO:0000256" key="6">
    <source>
        <dbReference type="SAM" id="SignalP"/>
    </source>
</evidence>
<dbReference type="NCBIfam" id="NF008022">
    <property type="entry name" value="PRK10752.1"/>
    <property type="match status" value="1"/>
</dbReference>
<dbReference type="PANTHER" id="PTHR30368">
    <property type="entry name" value="SULFATE-BINDING PROTEIN"/>
    <property type="match status" value="1"/>
</dbReference>
<dbReference type="GO" id="GO:1902358">
    <property type="term" value="P:sulfate transmembrane transport"/>
    <property type="evidence" value="ECO:0007669"/>
    <property type="project" value="InterPro"/>
</dbReference>
<keyword evidence="3" id="KW-0813">Transport</keyword>
<dbReference type="NCBIfam" id="TIGR00971">
    <property type="entry name" value="3a0106s03"/>
    <property type="match status" value="1"/>
</dbReference>
<dbReference type="Pfam" id="PF13531">
    <property type="entry name" value="SBP_bac_11"/>
    <property type="match status" value="1"/>
</dbReference>
<dbReference type="NCBIfam" id="NF008106">
    <property type="entry name" value="PRK10852.1"/>
    <property type="match status" value="1"/>
</dbReference>
<evidence type="ECO:0000313" key="8">
    <source>
        <dbReference type="Proteomes" id="UP000482155"/>
    </source>
</evidence>
<feature type="chain" id="PRO_5025416504" evidence="6">
    <location>
        <begin position="27"/>
        <end position="336"/>
    </location>
</feature>
<keyword evidence="4 6" id="KW-0732">Signal</keyword>
<dbReference type="PANTHER" id="PTHR30368:SF2">
    <property type="entry name" value="SULFATE-BINDING PROTEIN"/>
    <property type="match status" value="1"/>
</dbReference>
<evidence type="ECO:0000313" key="7">
    <source>
        <dbReference type="EMBL" id="NEX63991.1"/>
    </source>
</evidence>
<comment type="similarity">
    <text evidence="2">Belongs to the prokaryotic sulfate-binding protein family.</text>
</comment>
<dbReference type="AlphaFoldDB" id="A0A6B3STQ8"/>
<organism evidence="7 8">
    <name type="scientific">Noviherbaspirillum galbum</name>
    <dbReference type="NCBI Taxonomy" id="2709383"/>
    <lineage>
        <taxon>Bacteria</taxon>
        <taxon>Pseudomonadati</taxon>
        <taxon>Pseudomonadota</taxon>
        <taxon>Betaproteobacteria</taxon>
        <taxon>Burkholderiales</taxon>
        <taxon>Oxalobacteraceae</taxon>
        <taxon>Noviherbaspirillum</taxon>
    </lineage>
</organism>